<reference evidence="2 3" key="1">
    <citation type="submission" date="2015-12" db="EMBL/GenBank/DDBJ databases">
        <title>The genome of Folsomia candida.</title>
        <authorList>
            <person name="Faddeeva A."/>
            <person name="Derks M.F."/>
            <person name="Anvar Y."/>
            <person name="Smit S."/>
            <person name="Van Straalen N."/>
            <person name="Roelofs D."/>
        </authorList>
    </citation>
    <scope>NUCLEOTIDE SEQUENCE [LARGE SCALE GENOMIC DNA]</scope>
    <source>
        <strain evidence="2 3">VU population</strain>
        <tissue evidence="2">Whole body</tissue>
    </source>
</reference>
<evidence type="ECO:0000256" key="1">
    <source>
        <dbReference type="SAM" id="MobiDB-lite"/>
    </source>
</evidence>
<dbReference type="OrthoDB" id="10070774at2759"/>
<feature type="region of interest" description="Disordered" evidence="1">
    <location>
        <begin position="1231"/>
        <end position="1272"/>
    </location>
</feature>
<feature type="region of interest" description="Disordered" evidence="1">
    <location>
        <begin position="1284"/>
        <end position="1308"/>
    </location>
</feature>
<evidence type="ECO:0000313" key="2">
    <source>
        <dbReference type="EMBL" id="OXA51067.1"/>
    </source>
</evidence>
<gene>
    <name evidence="2" type="ORF">Fcan01_14679</name>
</gene>
<feature type="compositionally biased region" description="Low complexity" evidence="1">
    <location>
        <begin position="448"/>
        <end position="460"/>
    </location>
</feature>
<feature type="compositionally biased region" description="Low complexity" evidence="1">
    <location>
        <begin position="135"/>
        <end position="151"/>
    </location>
</feature>
<comment type="caution">
    <text evidence="2">The sequence shown here is derived from an EMBL/GenBank/DDBJ whole genome shotgun (WGS) entry which is preliminary data.</text>
</comment>
<feature type="region of interest" description="Disordered" evidence="1">
    <location>
        <begin position="197"/>
        <end position="234"/>
    </location>
</feature>
<feature type="compositionally biased region" description="Pro residues" evidence="1">
    <location>
        <begin position="421"/>
        <end position="432"/>
    </location>
</feature>
<dbReference type="EMBL" id="LNIX01000008">
    <property type="protein sequence ID" value="OXA51067.1"/>
    <property type="molecule type" value="Genomic_DNA"/>
</dbReference>
<name>A0A226E254_FOLCA</name>
<evidence type="ECO:0000313" key="3">
    <source>
        <dbReference type="Proteomes" id="UP000198287"/>
    </source>
</evidence>
<dbReference type="PANTHER" id="PTHR47239:SF1">
    <property type="entry name" value="EXTENSIN-3-LIKE"/>
    <property type="match status" value="1"/>
</dbReference>
<dbReference type="OMA" id="RTMADKG"/>
<feature type="compositionally biased region" description="Basic and acidic residues" evidence="1">
    <location>
        <begin position="98"/>
        <end position="109"/>
    </location>
</feature>
<feature type="region of interest" description="Disordered" evidence="1">
    <location>
        <begin position="417"/>
        <end position="462"/>
    </location>
</feature>
<protein>
    <submittedName>
        <fullName evidence="2">Periaxin</fullName>
    </submittedName>
</protein>
<feature type="region of interest" description="Disordered" evidence="1">
    <location>
        <begin position="36"/>
        <end position="183"/>
    </location>
</feature>
<dbReference type="Proteomes" id="UP000198287">
    <property type="component" value="Unassembled WGS sequence"/>
</dbReference>
<feature type="compositionally biased region" description="Acidic residues" evidence="1">
    <location>
        <begin position="110"/>
        <end position="125"/>
    </location>
</feature>
<organism evidence="2 3">
    <name type="scientific">Folsomia candida</name>
    <name type="common">Springtail</name>
    <dbReference type="NCBI Taxonomy" id="158441"/>
    <lineage>
        <taxon>Eukaryota</taxon>
        <taxon>Metazoa</taxon>
        <taxon>Ecdysozoa</taxon>
        <taxon>Arthropoda</taxon>
        <taxon>Hexapoda</taxon>
        <taxon>Collembola</taxon>
        <taxon>Entomobryomorpha</taxon>
        <taxon>Isotomoidea</taxon>
        <taxon>Isotomidae</taxon>
        <taxon>Proisotominae</taxon>
        <taxon>Folsomia</taxon>
    </lineage>
</organism>
<keyword evidence="3" id="KW-1185">Reference proteome</keyword>
<dbReference type="PANTHER" id="PTHR47239">
    <property type="match status" value="1"/>
</dbReference>
<proteinExistence type="predicted"/>
<feature type="compositionally biased region" description="Polar residues" evidence="1">
    <location>
        <begin position="1111"/>
        <end position="1125"/>
    </location>
</feature>
<sequence length="1393" mass="154018">MGIVMPMYTFGIICFFVYTLMKILFKKPADEISPPVKPQPILKDLIDPDHRKYGAYSSSEDAYPNGSERSKKVVDDYKQKEDANRRKASAGAAAGKSDTFKGRLERETVSQEEDYSKDDDGDDEKSEIHNTDSWSPNETTTSSSYEPSSSSMEQDTMILAATKKAVPPTLTVQPPTPSTPPVASEIFVEPQKIPEVATIIEHDDNKTTTTTTPGDDKTDFFVDNPPQNPSDERLTPEQLTSAALFFDETIEISDADFEHVSCPTGKLDASRHDGQQEDKIDDELSPVISATPPSPQLVEYAGSLANRILADATSTVTANDSNQNQLTGVEQVVDTSCVTNQEITNQNNQDVPLTDLPVEPDKSNITISTNLIKEEKPVTKKITPEIWKSSISQEVLEYAEALAKRILNEAKTTILSSTPKLEPPLDQPPIPPKRTKRKKVGSLETKNSASSMSSNDSPLSTPLITLIDEGRKNSEPILANQKKSGLEISPVEEGSVVASGTVVDTLGGYVTLVDDEATNSMSRQKKAFLKNLGSGVEITAVEELEKPAGDRSMDSNDSVITVKESEIMVEKVEGGESRGKEQVEKVVVKDKTLASAEVPLTPQNSIESAILDHVGIVTPPSQKPLQDSVNLTEMLLGTQSAQLSPDSNTSILLISNETNKPVDEIAPTAFPHDSLQDQKIEVLEKVDQPDQKIEILEKADLPDQKIEILEKADLPDQKIEILEKVDLPDQKIEILEKVDLPDQKIEISEKVDLPDQKIEILEKVDLPDQKTEILEKVDLPDQKIEISEKVDLPDQKIEILEKVDLPDQKIEILEKVDLPDQKIEISEKADLPDQKIEILEKVDLPDQKIEILEKVDLPDQKIEISEKVDLPDQKIEILEKVDLPDQKTEILEKVDLPDQKIEISEKVDLPDQKIEILEKVDLPDQKIEILEKVDLPDQKTEILEKVDLPDQKIEILEKVDLPDQKIEISEKVDLPDQKIEILEKVDLPDQKTEILEKVDLPDQKIEISEKVDLPDQKTEILEKADDTNILDSERDHIASIIDQVIDQAEQVIQSRPPELMAILTSNTTSEEKQEENLTSPNLVEVFNSEQQDQTIISENIAASASPQITDLLESNSTPHNPQTLLENEPDSSLDFELVEPDDAEIAAMYSFLQSVKSSPPRDSKSEIEFIPEVHPLSVPPITLESCTNPLKSSTLLATKTEPLVEQQSETGPDDFPPLISDKATESTLVTTSLKNELTPSQSVLTTTTTTKPDSNRSAKPNEITGDASSPAQVVTQDVLLTKPGVSDNNVSIPAAGESSRKEDVCSQESHPAECEQGFLVENSVERGILLKIKMLELSSLKTNNVGEVEIDSLRRQLEETQLAMERMITSMGSDRLAMLAKVLKAQGYVVCPS</sequence>
<accession>A0A226E254</accession>
<feature type="compositionally biased region" description="Polar residues" evidence="1">
    <location>
        <begin position="1231"/>
        <end position="1244"/>
    </location>
</feature>
<feature type="region of interest" description="Disordered" evidence="1">
    <location>
        <begin position="1111"/>
        <end position="1131"/>
    </location>
</feature>
<feature type="compositionally biased region" description="Basic and acidic residues" evidence="1">
    <location>
        <begin position="68"/>
        <end position="85"/>
    </location>
</feature>